<feature type="region of interest" description="Disordered" evidence="1">
    <location>
        <begin position="1"/>
        <end position="27"/>
    </location>
</feature>
<accession>A0A9W4UAH4</accession>
<gene>
    <name evidence="2" type="ORF">PDIGIT_LOCUS4832</name>
</gene>
<keyword evidence="3" id="KW-1185">Reference proteome</keyword>
<dbReference type="AlphaFoldDB" id="A0A9W4UAH4"/>
<feature type="compositionally biased region" description="Basic and acidic residues" evidence="1">
    <location>
        <begin position="1"/>
        <end position="26"/>
    </location>
</feature>
<dbReference type="EMBL" id="CAOQHR010000003">
    <property type="protein sequence ID" value="CAI6331803.1"/>
    <property type="molecule type" value="Genomic_DNA"/>
</dbReference>
<reference evidence="2" key="1">
    <citation type="submission" date="2023-01" db="EMBL/GenBank/DDBJ databases">
        <authorList>
            <person name="Van Ghelder C."/>
            <person name="Rancurel C."/>
        </authorList>
    </citation>
    <scope>NUCLEOTIDE SEQUENCE</scope>
    <source>
        <strain evidence="2">CNCM I-4278</strain>
    </source>
</reference>
<dbReference type="Proteomes" id="UP001152607">
    <property type="component" value="Unassembled WGS sequence"/>
</dbReference>
<evidence type="ECO:0000313" key="2">
    <source>
        <dbReference type="EMBL" id="CAI6331803.1"/>
    </source>
</evidence>
<protein>
    <submittedName>
        <fullName evidence="2">Uncharacterized protein</fullName>
    </submittedName>
</protein>
<comment type="caution">
    <text evidence="2">The sequence shown here is derived from an EMBL/GenBank/DDBJ whole genome shotgun (WGS) entry which is preliminary data.</text>
</comment>
<organism evidence="2 3">
    <name type="scientific">Periconia digitata</name>
    <dbReference type="NCBI Taxonomy" id="1303443"/>
    <lineage>
        <taxon>Eukaryota</taxon>
        <taxon>Fungi</taxon>
        <taxon>Dikarya</taxon>
        <taxon>Ascomycota</taxon>
        <taxon>Pezizomycotina</taxon>
        <taxon>Dothideomycetes</taxon>
        <taxon>Pleosporomycetidae</taxon>
        <taxon>Pleosporales</taxon>
        <taxon>Massarineae</taxon>
        <taxon>Periconiaceae</taxon>
        <taxon>Periconia</taxon>
    </lineage>
</organism>
<proteinExistence type="predicted"/>
<name>A0A9W4UAH4_9PLEO</name>
<sequence length="61" mass="7373">MDEWSDNKGETGWEKRKNDNTGRENMEIGTQALHYSRRIRRRKKNKSISISLCTFLSNIWW</sequence>
<evidence type="ECO:0000256" key="1">
    <source>
        <dbReference type="SAM" id="MobiDB-lite"/>
    </source>
</evidence>
<evidence type="ECO:0000313" key="3">
    <source>
        <dbReference type="Proteomes" id="UP001152607"/>
    </source>
</evidence>